<dbReference type="FunFam" id="1.20.5.100:FF:000001">
    <property type="entry name" value="UDP-glucose 6-dehydrogenase"/>
    <property type="match status" value="1"/>
</dbReference>
<evidence type="ECO:0000256" key="7">
    <source>
        <dbReference type="ARBA" id="ARBA00047473"/>
    </source>
</evidence>
<evidence type="ECO:0000259" key="13">
    <source>
        <dbReference type="SMART" id="SM00984"/>
    </source>
</evidence>
<dbReference type="Gene3D" id="3.40.50.720">
    <property type="entry name" value="NAD(P)-binding Rossmann-like Domain"/>
    <property type="match status" value="2"/>
</dbReference>
<dbReference type="InterPro" id="IPR036291">
    <property type="entry name" value="NAD(P)-bd_dom_sf"/>
</dbReference>
<evidence type="ECO:0000256" key="12">
    <source>
        <dbReference type="SAM" id="MobiDB-lite"/>
    </source>
</evidence>
<dbReference type="OrthoDB" id="5059218at2759"/>
<feature type="binding site" evidence="10">
    <location>
        <position position="506"/>
    </location>
    <ligand>
        <name>substrate</name>
    </ligand>
</feature>
<dbReference type="GO" id="GO:0003979">
    <property type="term" value="F:UDP-glucose 6-dehydrogenase activity"/>
    <property type="evidence" value="ECO:0007669"/>
    <property type="project" value="UniProtKB-EC"/>
</dbReference>
<name>A0A4S2N098_9PEZI</name>
<keyword evidence="5 8" id="KW-0560">Oxidoreductase</keyword>
<dbReference type="EC" id="1.1.1.22" evidence="3 8"/>
<dbReference type="AlphaFoldDB" id="A0A4S2N098"/>
<dbReference type="PANTHER" id="PTHR11374">
    <property type="entry name" value="UDP-GLUCOSE DEHYDROGENASE/UDP-MANNAC DEHYDROGENASE"/>
    <property type="match status" value="1"/>
</dbReference>
<evidence type="ECO:0000256" key="3">
    <source>
        <dbReference type="ARBA" id="ARBA00012954"/>
    </source>
</evidence>
<evidence type="ECO:0000256" key="2">
    <source>
        <dbReference type="ARBA" id="ARBA00006601"/>
    </source>
</evidence>
<feature type="binding site" evidence="10">
    <location>
        <begin position="321"/>
        <end position="327"/>
    </location>
    <ligand>
        <name>substrate</name>
    </ligand>
</feature>
<feature type="binding site" evidence="11">
    <location>
        <position position="95"/>
    </location>
    <ligand>
        <name>NAD(+)</name>
        <dbReference type="ChEBI" id="CHEBI:57540"/>
    </ligand>
</feature>
<dbReference type="InterPro" id="IPR036220">
    <property type="entry name" value="UDP-Glc/GDP-Man_DH_C_sf"/>
</dbReference>
<dbReference type="InterPro" id="IPR014026">
    <property type="entry name" value="UDP-Glc/GDP-Man_DH_dimer"/>
</dbReference>
<keyword evidence="15" id="KW-1185">Reference proteome</keyword>
<feature type="binding site" evidence="10">
    <location>
        <begin position="392"/>
        <end position="393"/>
    </location>
    <ligand>
        <name>substrate</name>
    </ligand>
</feature>
<dbReference type="InterPro" id="IPR008927">
    <property type="entry name" value="6-PGluconate_DH-like_C_sf"/>
</dbReference>
<dbReference type="InterPro" id="IPR017476">
    <property type="entry name" value="UDP-Glc/GDP-Man"/>
</dbReference>
<dbReference type="GO" id="GO:0006065">
    <property type="term" value="P:UDP-glucuronate biosynthetic process"/>
    <property type="evidence" value="ECO:0007669"/>
    <property type="project" value="UniProtKB-UniPathway"/>
</dbReference>
<feature type="binding site" evidence="11">
    <location>
        <begin position="65"/>
        <end position="70"/>
    </location>
    <ligand>
        <name>NAD(+)</name>
        <dbReference type="ChEBI" id="CHEBI:57540"/>
    </ligand>
</feature>
<dbReference type="FunFam" id="3.40.50.720:FF:000114">
    <property type="entry name" value="UDP-glucose 6-dehydrogenase"/>
    <property type="match status" value="1"/>
</dbReference>
<protein>
    <recommendedName>
        <fullName evidence="4 8">UDP-glucose 6-dehydrogenase</fullName>
        <ecNumber evidence="3 8">1.1.1.22</ecNumber>
    </recommendedName>
</protein>
<evidence type="ECO:0000256" key="6">
    <source>
        <dbReference type="ARBA" id="ARBA00023027"/>
    </source>
</evidence>
<dbReference type="InterPro" id="IPR001732">
    <property type="entry name" value="UDP-Glc/GDP-Man_DH_N"/>
</dbReference>
<dbReference type="NCBIfam" id="TIGR03026">
    <property type="entry name" value="NDP-sugDHase"/>
    <property type="match status" value="1"/>
</dbReference>
<dbReference type="GO" id="GO:0006024">
    <property type="term" value="P:glycosaminoglycan biosynthetic process"/>
    <property type="evidence" value="ECO:0007669"/>
    <property type="project" value="TreeGrafter"/>
</dbReference>
<evidence type="ECO:0000256" key="11">
    <source>
        <dbReference type="PIRSR" id="PIRSR500133-3"/>
    </source>
</evidence>
<evidence type="ECO:0000256" key="4">
    <source>
        <dbReference type="ARBA" id="ARBA00015132"/>
    </source>
</evidence>
<feature type="binding site" evidence="11">
    <location>
        <begin position="143"/>
        <end position="147"/>
    </location>
    <ligand>
        <name>NAD(+)</name>
        <dbReference type="ChEBI" id="CHEBI:57540"/>
    </ligand>
</feature>
<dbReference type="SMART" id="SM00984">
    <property type="entry name" value="UDPG_MGDP_dh_C"/>
    <property type="match status" value="1"/>
</dbReference>
<dbReference type="Proteomes" id="UP000298138">
    <property type="component" value="Unassembled WGS sequence"/>
</dbReference>
<evidence type="ECO:0000256" key="5">
    <source>
        <dbReference type="ARBA" id="ARBA00023002"/>
    </source>
</evidence>
<dbReference type="PIRSF" id="PIRSF000124">
    <property type="entry name" value="UDPglc_GDPman_dh"/>
    <property type="match status" value="1"/>
</dbReference>
<feature type="binding site" evidence="10">
    <location>
        <begin position="215"/>
        <end position="219"/>
    </location>
    <ligand>
        <name>substrate</name>
    </ligand>
</feature>
<evidence type="ECO:0000313" key="14">
    <source>
        <dbReference type="EMBL" id="TGZ82427.1"/>
    </source>
</evidence>
<dbReference type="GO" id="GO:0005634">
    <property type="term" value="C:nucleus"/>
    <property type="evidence" value="ECO:0007669"/>
    <property type="project" value="TreeGrafter"/>
</dbReference>
<comment type="similarity">
    <text evidence="2 8">Belongs to the UDP-glucose/GDP-mannose dehydrogenase family.</text>
</comment>
<gene>
    <name evidence="14" type="ORF">EX30DRAFT_358385</name>
</gene>
<proteinExistence type="inferred from homology"/>
<organism evidence="14 15">
    <name type="scientific">Ascodesmis nigricans</name>
    <dbReference type="NCBI Taxonomy" id="341454"/>
    <lineage>
        <taxon>Eukaryota</taxon>
        <taxon>Fungi</taxon>
        <taxon>Dikarya</taxon>
        <taxon>Ascomycota</taxon>
        <taxon>Pezizomycotina</taxon>
        <taxon>Pezizomycetes</taxon>
        <taxon>Pezizales</taxon>
        <taxon>Ascodesmidaceae</taxon>
        <taxon>Ascodesmis</taxon>
    </lineage>
</organism>
<dbReference type="Pfam" id="PF03721">
    <property type="entry name" value="UDPG_MGDP_dh_N"/>
    <property type="match status" value="1"/>
</dbReference>
<comment type="pathway">
    <text evidence="1">Nucleotide-sugar biosynthesis; UDP-alpha-D-glucuronate biosynthesis; UDP-alpha-D-glucuronate from UDP-alpha-D-glucose: step 1/1.</text>
</comment>
<dbReference type="STRING" id="341454.A0A4S2N098"/>
<feature type="binding site" evidence="11">
    <location>
        <position position="219"/>
    </location>
    <ligand>
        <name>NAD(+)</name>
        <dbReference type="ChEBI" id="CHEBI:57540"/>
    </ligand>
</feature>
<dbReference type="Pfam" id="PF00984">
    <property type="entry name" value="UDPG_MGDP_dh"/>
    <property type="match status" value="1"/>
</dbReference>
<feature type="binding site" evidence="10">
    <location>
        <position position="314"/>
    </location>
    <ligand>
        <name>substrate</name>
    </ligand>
</feature>
<evidence type="ECO:0000256" key="10">
    <source>
        <dbReference type="PIRSR" id="PIRSR500133-2"/>
    </source>
</evidence>
<comment type="catalytic activity">
    <reaction evidence="7 8">
        <text>UDP-alpha-D-glucose + 2 NAD(+) + H2O = UDP-alpha-D-glucuronate + 2 NADH + 3 H(+)</text>
        <dbReference type="Rhea" id="RHEA:23596"/>
        <dbReference type="ChEBI" id="CHEBI:15377"/>
        <dbReference type="ChEBI" id="CHEBI:15378"/>
        <dbReference type="ChEBI" id="CHEBI:57540"/>
        <dbReference type="ChEBI" id="CHEBI:57945"/>
        <dbReference type="ChEBI" id="CHEBI:58052"/>
        <dbReference type="ChEBI" id="CHEBI:58885"/>
        <dbReference type="EC" id="1.1.1.22"/>
    </reaction>
</comment>
<dbReference type="UniPathway" id="UPA00038">
    <property type="reaction ID" value="UER00491"/>
</dbReference>
<dbReference type="GO" id="GO:0051287">
    <property type="term" value="F:NAD binding"/>
    <property type="evidence" value="ECO:0007669"/>
    <property type="project" value="InterPro"/>
</dbReference>
<dbReference type="PANTHER" id="PTHR11374:SF3">
    <property type="entry name" value="UDP-GLUCOSE 6-DEHYDROGENASE"/>
    <property type="match status" value="1"/>
</dbReference>
<dbReference type="SUPFAM" id="SSF48179">
    <property type="entry name" value="6-phosphogluconate dehydrogenase C-terminal domain-like"/>
    <property type="match status" value="1"/>
</dbReference>
<dbReference type="FunFam" id="3.40.50.720:FF:000032">
    <property type="entry name" value="UDP-glucose 6-dehydrogenase"/>
    <property type="match status" value="1"/>
</dbReference>
<dbReference type="InParanoid" id="A0A4S2N098"/>
<keyword evidence="6 8" id="KW-0520">NAD</keyword>
<dbReference type="SUPFAM" id="SSF51735">
    <property type="entry name" value="NAD(P)-binding Rossmann-fold domains"/>
    <property type="match status" value="1"/>
</dbReference>
<dbReference type="PIRSF" id="PIRSF500133">
    <property type="entry name" value="UDPglc_DH_euk"/>
    <property type="match status" value="1"/>
</dbReference>
<evidence type="ECO:0000256" key="9">
    <source>
        <dbReference type="PIRSR" id="PIRSR500133-1"/>
    </source>
</evidence>
<feature type="binding site" evidence="11">
    <location>
        <begin position="330"/>
        <end position="333"/>
    </location>
    <ligand>
        <name>NAD(+)</name>
        <dbReference type="ChEBI" id="CHEBI:57540"/>
    </ligand>
</feature>
<sequence>MEYTNQTGALAILNGRGNTTSDETTLTGAAPPAARSVTPPQKRLSRPLGAIDIPHRKVTKICCIGAGYVGGPTCAVIALKNTHIIVTIVDVNPTRIAAWNSDSLPIYEPGLDAVVKECRGRNLFFSTDVDKGILEADLIFVSVNTPTKTQGVGAGYAADLGYVEAATRRVAEVATGDKIVVEKSTVPCRTAQSMRVILEANSRPGIHFDILSNPEFLAEGTAISDLMCPDRVLIGSLDTPAGRSAAASLADVYAGWVPRNQIITMNLWSSELSKLAANAMLAQRISSINALSAICEATGADIDEVSYACGLDSRIGPKFLKASVGFGGSCFQKDILNLVYLSESLHLPEVAAYWKQVVEFNEHQKKRFLHRIITCLFNTLTAKKITLLGFAFKADTGDTRESPAITLAKYLRAERAHITIYDPQVTEDQIWLDLSEPGVVDDIESLKKQVTICNNKYEACEGADAVVVCTEWKEFKMQKDPADTRGMDWTRVYEKMKKPAFVFDGRLILDVHRMEEIGFQLESIGRPGKGFRRSKDWE</sequence>
<feature type="binding site" evidence="11">
    <location>
        <position position="400"/>
    </location>
    <ligand>
        <name>NAD(+)</name>
        <dbReference type="ChEBI" id="CHEBI:57540"/>
    </ligand>
</feature>
<evidence type="ECO:0000256" key="1">
    <source>
        <dbReference type="ARBA" id="ARBA00004701"/>
    </source>
</evidence>
<feature type="binding site" evidence="11">
    <location>
        <begin position="184"/>
        <end position="185"/>
    </location>
    <ligand>
        <name>NAD(+)</name>
        <dbReference type="ChEBI" id="CHEBI:57540"/>
    </ligand>
</feature>
<feature type="active site" description="Nucleophile" evidence="9">
    <location>
        <position position="330"/>
    </location>
</feature>
<dbReference type="EMBL" id="ML220115">
    <property type="protein sequence ID" value="TGZ82427.1"/>
    <property type="molecule type" value="Genomic_DNA"/>
</dbReference>
<dbReference type="Gene3D" id="1.20.5.100">
    <property type="entry name" value="Cytochrome c1, transmembrane anchor, C-terminal"/>
    <property type="match status" value="1"/>
</dbReference>
<dbReference type="InterPro" id="IPR014027">
    <property type="entry name" value="UDP-Glc/GDP-Man_DH_C"/>
</dbReference>
<feature type="binding site" evidence="10">
    <location>
        <begin position="274"/>
        <end position="278"/>
    </location>
    <ligand>
        <name>substrate</name>
    </ligand>
</feature>
<feature type="region of interest" description="Disordered" evidence="12">
    <location>
        <begin position="14"/>
        <end position="46"/>
    </location>
</feature>
<evidence type="ECO:0000313" key="15">
    <source>
        <dbReference type="Proteomes" id="UP000298138"/>
    </source>
</evidence>
<dbReference type="Pfam" id="PF03720">
    <property type="entry name" value="UDPG_MGDP_dh_C"/>
    <property type="match status" value="1"/>
</dbReference>
<dbReference type="InterPro" id="IPR028356">
    <property type="entry name" value="UDPglc_DH_euk"/>
</dbReference>
<evidence type="ECO:0000256" key="8">
    <source>
        <dbReference type="PIRNR" id="PIRNR000124"/>
    </source>
</evidence>
<feature type="compositionally biased region" description="Polar residues" evidence="12">
    <location>
        <begin position="16"/>
        <end position="27"/>
    </location>
</feature>
<reference evidence="14 15" key="1">
    <citation type="submission" date="2019-04" db="EMBL/GenBank/DDBJ databases">
        <title>Comparative genomics and transcriptomics to analyze fruiting body development in filamentous ascomycetes.</title>
        <authorList>
            <consortium name="DOE Joint Genome Institute"/>
            <person name="Lutkenhaus R."/>
            <person name="Traeger S."/>
            <person name="Breuer J."/>
            <person name="Kuo A."/>
            <person name="Lipzen A."/>
            <person name="Pangilinan J."/>
            <person name="Dilworth D."/>
            <person name="Sandor L."/>
            <person name="Poggeler S."/>
            <person name="Barry K."/>
            <person name="Grigoriev I.V."/>
            <person name="Nowrousian M."/>
        </authorList>
    </citation>
    <scope>NUCLEOTIDE SEQUENCE [LARGE SCALE GENOMIC DNA]</scope>
    <source>
        <strain evidence="14 15">CBS 389.68</strain>
    </source>
</reference>
<accession>A0A4S2N098</accession>
<feature type="domain" description="UDP-glucose/GDP-mannose dehydrogenase C-terminal" evidence="13">
    <location>
        <begin position="386"/>
        <end position="511"/>
    </location>
</feature>
<feature type="binding site" evidence="11">
    <location>
        <position position="90"/>
    </location>
    <ligand>
        <name>NAD(+)</name>
        <dbReference type="ChEBI" id="CHEBI:57540"/>
    </ligand>
</feature>
<dbReference type="SUPFAM" id="SSF52413">
    <property type="entry name" value="UDP-glucose/GDP-mannose dehydrogenase C-terminal domain"/>
    <property type="match status" value="1"/>
</dbReference>